<proteinExistence type="predicted"/>
<organism evidence="2 3">
    <name type="scientific">Caballeronia grimmiae</name>
    <dbReference type="NCBI Taxonomy" id="1071679"/>
    <lineage>
        <taxon>Bacteria</taxon>
        <taxon>Pseudomonadati</taxon>
        <taxon>Pseudomonadota</taxon>
        <taxon>Betaproteobacteria</taxon>
        <taxon>Burkholderiales</taxon>
        <taxon>Burkholderiaceae</taxon>
        <taxon>Caballeronia</taxon>
    </lineage>
</organism>
<gene>
    <name evidence="2" type="ORF">BG57_06280</name>
</gene>
<dbReference type="Proteomes" id="UP000027439">
    <property type="component" value="Unassembled WGS sequence"/>
</dbReference>
<dbReference type="AlphaFoldDB" id="A0A069P1H1"/>
<comment type="caution">
    <text evidence="2">The sequence shown here is derived from an EMBL/GenBank/DDBJ whole genome shotgun (WGS) entry which is preliminary data.</text>
</comment>
<feature type="compositionally biased region" description="Basic and acidic residues" evidence="1">
    <location>
        <begin position="54"/>
        <end position="67"/>
    </location>
</feature>
<evidence type="ECO:0000313" key="2">
    <source>
        <dbReference type="EMBL" id="KDR34297.1"/>
    </source>
</evidence>
<sequence>MRRSGGDRPLLGQTARRRSGDGVRLADGPLRRDVADRASPADRHASGCGPGKGQSHDGEDAGDDQARYRGAGAGVSRRVISCAGSCAAARSACSP</sequence>
<feature type="region of interest" description="Disordered" evidence="1">
    <location>
        <begin position="1"/>
        <end position="69"/>
    </location>
</feature>
<accession>A0A069P1H1</accession>
<name>A0A069P1H1_9BURK</name>
<dbReference type="EMBL" id="JFHE01000014">
    <property type="protein sequence ID" value="KDR34297.1"/>
    <property type="molecule type" value="Genomic_DNA"/>
</dbReference>
<evidence type="ECO:0000313" key="3">
    <source>
        <dbReference type="Proteomes" id="UP000027439"/>
    </source>
</evidence>
<reference evidence="2 3" key="1">
    <citation type="submission" date="2014-03" db="EMBL/GenBank/DDBJ databases">
        <title>Draft Genome Sequences of Four Burkholderia Strains.</title>
        <authorList>
            <person name="Liu X.Y."/>
            <person name="Li C.X."/>
            <person name="Xu J.H."/>
        </authorList>
    </citation>
    <scope>NUCLEOTIDE SEQUENCE [LARGE SCALE GENOMIC DNA]</scope>
    <source>
        <strain evidence="2 3">R27</strain>
    </source>
</reference>
<evidence type="ECO:0000256" key="1">
    <source>
        <dbReference type="SAM" id="MobiDB-lite"/>
    </source>
</evidence>
<feature type="compositionally biased region" description="Basic and acidic residues" evidence="1">
    <location>
        <begin position="29"/>
        <end position="45"/>
    </location>
</feature>
<protein>
    <submittedName>
        <fullName evidence="2">Uncharacterized protein</fullName>
    </submittedName>
</protein>